<protein>
    <submittedName>
        <fullName evidence="2">Diacylglycerol kinase family enzyme</fullName>
    </submittedName>
</protein>
<evidence type="ECO:0000313" key="2">
    <source>
        <dbReference type="EMBL" id="PRY66957.1"/>
    </source>
</evidence>
<dbReference type="Proteomes" id="UP000237983">
    <property type="component" value="Unassembled WGS sequence"/>
</dbReference>
<keyword evidence="2" id="KW-0418">Kinase</keyword>
<dbReference type="InterPro" id="IPR016064">
    <property type="entry name" value="NAD/diacylglycerol_kinase_sf"/>
</dbReference>
<dbReference type="Pfam" id="PF19279">
    <property type="entry name" value="YegS_C"/>
    <property type="match status" value="1"/>
</dbReference>
<dbReference type="InterPro" id="IPR045540">
    <property type="entry name" value="YegS/DAGK_C"/>
</dbReference>
<organism evidence="2 3">
    <name type="scientific">Glaciihabitans tibetensis</name>
    <dbReference type="NCBI Taxonomy" id="1266600"/>
    <lineage>
        <taxon>Bacteria</taxon>
        <taxon>Bacillati</taxon>
        <taxon>Actinomycetota</taxon>
        <taxon>Actinomycetes</taxon>
        <taxon>Micrococcales</taxon>
        <taxon>Microbacteriaceae</taxon>
        <taxon>Glaciihabitans</taxon>
    </lineage>
</organism>
<dbReference type="Gene3D" id="2.60.200.40">
    <property type="match status" value="1"/>
</dbReference>
<dbReference type="Gene3D" id="3.40.50.10330">
    <property type="entry name" value="Probable inorganic polyphosphate/atp-NAD kinase, domain 1"/>
    <property type="match status" value="1"/>
</dbReference>
<comment type="caution">
    <text evidence="2">The sequence shown here is derived from an EMBL/GenBank/DDBJ whole genome shotgun (WGS) entry which is preliminary data.</text>
</comment>
<gene>
    <name evidence="2" type="ORF">B0I08_10838</name>
</gene>
<dbReference type="GO" id="GO:0016301">
    <property type="term" value="F:kinase activity"/>
    <property type="evidence" value="ECO:0007669"/>
    <property type="project" value="UniProtKB-KW"/>
</dbReference>
<dbReference type="SUPFAM" id="SSF111331">
    <property type="entry name" value="NAD kinase/diacylglycerol kinase-like"/>
    <property type="match status" value="1"/>
</dbReference>
<evidence type="ECO:0000313" key="3">
    <source>
        <dbReference type="Proteomes" id="UP000237983"/>
    </source>
</evidence>
<reference evidence="2 3" key="1">
    <citation type="submission" date="2018-03" db="EMBL/GenBank/DDBJ databases">
        <title>Genomic Encyclopedia of Type Strains, Phase III (KMG-III): the genomes of soil and plant-associated and newly described type strains.</title>
        <authorList>
            <person name="Whitman W."/>
        </authorList>
    </citation>
    <scope>NUCLEOTIDE SEQUENCE [LARGE SCALE GENOMIC DNA]</scope>
    <source>
        <strain evidence="2 3">CGMCC 1.12484</strain>
    </source>
</reference>
<proteinExistence type="predicted"/>
<dbReference type="GO" id="GO:0005829">
    <property type="term" value="C:cytosol"/>
    <property type="evidence" value="ECO:0007669"/>
    <property type="project" value="TreeGrafter"/>
</dbReference>
<dbReference type="GO" id="GO:0019242">
    <property type="term" value="P:methylglyoxal biosynthetic process"/>
    <property type="evidence" value="ECO:0007669"/>
    <property type="project" value="InterPro"/>
</dbReference>
<name>A0A2T0VA11_9MICO</name>
<feature type="domain" description="DAGKc" evidence="1">
    <location>
        <begin position="67"/>
        <end position="147"/>
    </location>
</feature>
<dbReference type="Pfam" id="PF00781">
    <property type="entry name" value="DAGK_cat"/>
    <property type="match status" value="1"/>
</dbReference>
<dbReference type="InterPro" id="IPR017438">
    <property type="entry name" value="ATP-NAD_kinase_N"/>
</dbReference>
<dbReference type="PROSITE" id="PS50146">
    <property type="entry name" value="DAGK"/>
    <property type="match status" value="1"/>
</dbReference>
<dbReference type="PANTHER" id="PTHR30492">
    <property type="entry name" value="METHYLGLYOXAL SYNTHASE"/>
    <property type="match status" value="1"/>
</dbReference>
<keyword evidence="3" id="KW-1185">Reference proteome</keyword>
<keyword evidence="2" id="KW-0808">Transferase</keyword>
<accession>A0A2T0VA11</accession>
<dbReference type="AlphaFoldDB" id="A0A2T0VA11"/>
<dbReference type="InterPro" id="IPR004363">
    <property type="entry name" value="Methylgl_synth"/>
</dbReference>
<dbReference type="SMART" id="SM00046">
    <property type="entry name" value="DAGKc"/>
    <property type="match status" value="1"/>
</dbReference>
<dbReference type="GO" id="GO:0008929">
    <property type="term" value="F:methylglyoxal synthase activity"/>
    <property type="evidence" value="ECO:0007669"/>
    <property type="project" value="InterPro"/>
</dbReference>
<evidence type="ECO:0000259" key="1">
    <source>
        <dbReference type="PROSITE" id="PS50146"/>
    </source>
</evidence>
<dbReference type="EMBL" id="PVTL01000008">
    <property type="protein sequence ID" value="PRY66957.1"/>
    <property type="molecule type" value="Genomic_DNA"/>
</dbReference>
<sequence>MPYRGGMADPAQSETTTEIHTAAIVFNPIKVDETKLRAAVATAEKAAGWGPSLWFETSEEDPGGGQTRRALAANARIVMAAGGDGTVRAVAEALRGSTVPIALLPSGTGNLLARNLGLTLDNLPQSLSTAFTGSDRKIDLGVVEARRPDGSKDSYVFLVMAGLGLDADMIANTNPKLKARVGWLAYVDAIIRSLKGSSRLRIRYQLDSQPARTLNAHTVLIGNCGSLPANILLLPEAAVDDGIFDIVALRPDGFFGWVQIWVKIVWENGVLRRSQVGRKLMSLTREVRTLRYMKGAQLVMRLESPQEFELDGDSFGKAIAVKATVDPLALTVRIPASL</sequence>
<dbReference type="InterPro" id="IPR001206">
    <property type="entry name" value="Diacylglycerol_kinase_cat_dom"/>
</dbReference>
<dbReference type="PANTHER" id="PTHR30492:SF0">
    <property type="entry name" value="METHYLGLYOXAL SYNTHASE"/>
    <property type="match status" value="1"/>
</dbReference>